<dbReference type="EMBL" id="JBHSNA010000002">
    <property type="protein sequence ID" value="MFC5565464.1"/>
    <property type="molecule type" value="Genomic_DNA"/>
</dbReference>
<organism evidence="1 2">
    <name type="scientific">Rubellimicrobium aerolatum</name>
    <dbReference type="NCBI Taxonomy" id="490979"/>
    <lineage>
        <taxon>Bacteria</taxon>
        <taxon>Pseudomonadati</taxon>
        <taxon>Pseudomonadota</taxon>
        <taxon>Alphaproteobacteria</taxon>
        <taxon>Rhodobacterales</taxon>
        <taxon>Roseobacteraceae</taxon>
        <taxon>Rubellimicrobium</taxon>
    </lineage>
</organism>
<dbReference type="InterPro" id="IPR012334">
    <property type="entry name" value="Pectin_lyas_fold"/>
</dbReference>
<dbReference type="RefSeq" id="WP_209837905.1">
    <property type="nucleotide sequence ID" value="NZ_JAGGJP010000002.1"/>
</dbReference>
<dbReference type="Proteomes" id="UP001596056">
    <property type="component" value="Unassembled WGS sequence"/>
</dbReference>
<evidence type="ECO:0000313" key="2">
    <source>
        <dbReference type="Proteomes" id="UP001596056"/>
    </source>
</evidence>
<dbReference type="Gene3D" id="2.160.20.10">
    <property type="entry name" value="Single-stranded right-handed beta-helix, Pectin lyase-like"/>
    <property type="match status" value="1"/>
</dbReference>
<reference evidence="2" key="1">
    <citation type="journal article" date="2019" name="Int. J. Syst. Evol. Microbiol.">
        <title>The Global Catalogue of Microorganisms (GCM) 10K type strain sequencing project: providing services to taxonomists for standard genome sequencing and annotation.</title>
        <authorList>
            <consortium name="The Broad Institute Genomics Platform"/>
            <consortium name="The Broad Institute Genome Sequencing Center for Infectious Disease"/>
            <person name="Wu L."/>
            <person name="Ma J."/>
        </authorList>
    </citation>
    <scope>NUCLEOTIDE SEQUENCE [LARGE SCALE GENOMIC DNA]</scope>
    <source>
        <strain evidence="2">KACC 11588</strain>
    </source>
</reference>
<proteinExistence type="predicted"/>
<gene>
    <name evidence="1" type="ORF">ACFPOC_03425</name>
</gene>
<comment type="caution">
    <text evidence="1">The sequence shown here is derived from an EMBL/GenBank/DDBJ whole genome shotgun (WGS) entry which is preliminary data.</text>
</comment>
<evidence type="ECO:0008006" key="3">
    <source>
        <dbReference type="Google" id="ProtNLM"/>
    </source>
</evidence>
<dbReference type="InterPro" id="IPR011050">
    <property type="entry name" value="Pectin_lyase_fold/virulence"/>
</dbReference>
<keyword evidence="2" id="KW-1185">Reference proteome</keyword>
<protein>
    <recommendedName>
        <fullName evidence="3">Right-handed parallel beta-helix repeat-containing protein</fullName>
    </recommendedName>
</protein>
<dbReference type="SUPFAM" id="SSF51126">
    <property type="entry name" value="Pectin lyase-like"/>
    <property type="match status" value="1"/>
</dbReference>
<accession>A0ABW0S995</accession>
<name>A0ABW0S995_9RHOB</name>
<evidence type="ECO:0000313" key="1">
    <source>
        <dbReference type="EMBL" id="MFC5565464.1"/>
    </source>
</evidence>
<sequence length="627" mass="66196">MTLADLPLPTFTGADLSARVNAALAELRAARTLPSLAALLADATLAYGAGPRAVAAGDTIRVARQGLAYAVAPAGATDHHLATAGGVRLYVQRNARGNLPLLAFGADPTGTASAAAALQKAVVAAVSMGTSHATPGSGDLVEGYPAIEVAPGRYLIDAPIDLNLVEVRTLALVCDDRAIFFGAGTRANGFAVGTKVRRLICRGIWWQNFATALALSTSNQDSSLWTFERCGAQEVNLWLDTGTYDNSRSTTVSLLDCDFRYHVRQLLRCYADKLNIERCWLGIMTETTRLIHANSLISIRDSMFIPAGDGGTGRAYVYLTTDNGAGGTVLDSARGVVLSGNRVSNEGSNPPLVVCDYPRDLAAFSTAPAISIVDNHIVGYHPSPFEAGGEAGIVHLLQYPGLIRFAGNSIHALGNPDSRLVSRAPSLSAEPPLGFVIDMDDATYRAAQFLAGEVSSYRIASESLRGAIRNPDPWTFRGLLEDGFLDTGDTATAGRKKASFRLRTGRLDLTFSTPVSFLLQLQGTSSGYDGAGSSVYAVTVNGYIDGGGVKRNRVAWTKLHGGPFGALETVNADLVSAHWGTADTGATQAENAAELTLTFTWGNGLDHGLARIVPLSQRNPRYGDAPR</sequence>